<accession>A0A1I3SDT4</accession>
<dbReference type="InterPro" id="IPR031613">
    <property type="entry name" value="HrpK"/>
</dbReference>
<feature type="region of interest" description="Disordered" evidence="1">
    <location>
        <begin position="251"/>
        <end position="275"/>
    </location>
</feature>
<dbReference type="AlphaFoldDB" id="A0A1I3SDT4"/>
<keyword evidence="2" id="KW-0812">Transmembrane</keyword>
<dbReference type="RefSeq" id="WP_245811673.1">
    <property type="nucleotide sequence ID" value="NZ_CP041745.1"/>
</dbReference>
<gene>
    <name evidence="3" type="ORF">SAMN05192543_108129</name>
</gene>
<feature type="region of interest" description="Disordered" evidence="1">
    <location>
        <begin position="448"/>
        <end position="482"/>
    </location>
</feature>
<feature type="compositionally biased region" description="Low complexity" evidence="1">
    <location>
        <begin position="258"/>
        <end position="267"/>
    </location>
</feature>
<feature type="region of interest" description="Disordered" evidence="1">
    <location>
        <begin position="55"/>
        <end position="121"/>
    </location>
</feature>
<evidence type="ECO:0000256" key="1">
    <source>
        <dbReference type="SAM" id="MobiDB-lite"/>
    </source>
</evidence>
<dbReference type="Pfam" id="PF16937">
    <property type="entry name" value="T3SS_HrpK1"/>
    <property type="match status" value="1"/>
</dbReference>
<protein>
    <submittedName>
        <fullName evidence="3">Type III secretion system translocator protein, HrpF</fullName>
    </submittedName>
</protein>
<keyword evidence="2" id="KW-0472">Membrane</keyword>
<feature type="compositionally biased region" description="Low complexity" evidence="1">
    <location>
        <begin position="62"/>
        <end position="88"/>
    </location>
</feature>
<proteinExistence type="predicted"/>
<dbReference type="EMBL" id="FOQU01000008">
    <property type="protein sequence ID" value="SFJ56102.1"/>
    <property type="molecule type" value="Genomic_DNA"/>
</dbReference>
<feature type="transmembrane region" description="Helical" evidence="2">
    <location>
        <begin position="568"/>
        <end position="590"/>
    </location>
</feature>
<sequence>MNNISITVIPDTSSSMVSGLQSNGPNTPQNGMDANFIAELQNILATLMHKQMQEGVAQPGGNPTNLQQTNPQQTTLPQTTLPQTTLPQGSLSQAPTGSPTQAANSGSGSYPELDNYTAQNDSSDLGKWSDLAASSQGVSLERPLAAMQILSGQPGANGQPPTPAQKQAAMQFVNDNPSMKSAMQNAGALKSDGSIDQKKMKGLMDSVHTNLSQADDNVKAYMKKHPDADAASLNKVRSAGLIQAYNALAGESTGHQGGKNNNNYSGGKNSGGITTKQQVDDLQDNKGFSSALKSAAQAWSSSGAFDALDRAGDDKATSKADGKVSDDNLSDFIKNDAPSTAQGNQSFLEDASLQNITANTDTSNLNQDIFANPQNYTPQQKAAVMVKLMQTLVNVQAGGSDGLRDVSKTVAALTQDIQQLASDPATQAYLQQAVPPAMQNLDGEFAQAGGLSEAGDSSGGGSGGGSAVDGSGSQSQGSASNVVDQVHKGLSDAKTVTQSLSDLAKGEGFMGIGGDSAAADAAGAAGAAGGAEGAEGAVAGVDAAVAGAEGGTAAAEGVMGAVAGGLAAAAPVLAIGAGIAGIAGIVMAIVQAVQKKQHQNEFADNVDPTLKQFGIPLPS</sequence>
<evidence type="ECO:0000313" key="3">
    <source>
        <dbReference type="EMBL" id="SFJ56102.1"/>
    </source>
</evidence>
<feature type="compositionally biased region" description="Polar residues" evidence="1">
    <location>
        <begin position="89"/>
        <end position="108"/>
    </location>
</feature>
<feature type="compositionally biased region" description="Low complexity" evidence="1">
    <location>
        <begin position="468"/>
        <end position="480"/>
    </location>
</feature>
<evidence type="ECO:0000256" key="2">
    <source>
        <dbReference type="SAM" id="Phobius"/>
    </source>
</evidence>
<feature type="compositionally biased region" description="Gly residues" evidence="1">
    <location>
        <begin position="457"/>
        <end position="467"/>
    </location>
</feature>
<dbReference type="Proteomes" id="UP000199548">
    <property type="component" value="Unassembled WGS sequence"/>
</dbReference>
<evidence type="ECO:0000313" key="4">
    <source>
        <dbReference type="Proteomes" id="UP000199548"/>
    </source>
</evidence>
<reference evidence="3 4" key="1">
    <citation type="submission" date="2016-10" db="EMBL/GenBank/DDBJ databases">
        <authorList>
            <person name="de Groot N.N."/>
        </authorList>
    </citation>
    <scope>NUCLEOTIDE SEQUENCE [LARGE SCALE GENOMIC DNA]</scope>
    <source>
        <strain evidence="3 4">LMG 23650</strain>
    </source>
</reference>
<organism evidence="3 4">
    <name type="scientific">Paraburkholderia megapolitana</name>
    <dbReference type="NCBI Taxonomy" id="420953"/>
    <lineage>
        <taxon>Bacteria</taxon>
        <taxon>Pseudomonadati</taxon>
        <taxon>Pseudomonadota</taxon>
        <taxon>Betaproteobacteria</taxon>
        <taxon>Burkholderiales</taxon>
        <taxon>Burkholderiaceae</taxon>
        <taxon>Paraburkholderia</taxon>
    </lineage>
</organism>
<keyword evidence="2" id="KW-1133">Transmembrane helix</keyword>
<keyword evidence="4" id="KW-1185">Reference proteome</keyword>
<name>A0A1I3SDT4_9BURK</name>